<feature type="transmembrane region" description="Helical" evidence="8">
    <location>
        <begin position="70"/>
        <end position="92"/>
    </location>
</feature>
<dbReference type="RefSeq" id="WP_073379212.1">
    <property type="nucleotide sequence ID" value="NZ_FQXS01000044.1"/>
</dbReference>
<gene>
    <name evidence="10" type="ORF">SAMN02745124_04227</name>
</gene>
<keyword evidence="7 8" id="KW-0472">Membrane</keyword>
<protein>
    <submittedName>
        <fullName evidence="10">Type IV pilus assembly protein PilC</fullName>
    </submittedName>
</protein>
<dbReference type="GO" id="GO:0005886">
    <property type="term" value="C:plasma membrane"/>
    <property type="evidence" value="ECO:0007669"/>
    <property type="project" value="UniProtKB-SubCell"/>
</dbReference>
<evidence type="ECO:0000256" key="3">
    <source>
        <dbReference type="ARBA" id="ARBA00022475"/>
    </source>
</evidence>
<feature type="domain" description="Type II secretion system protein GspF" evidence="9">
    <location>
        <begin position="71"/>
        <end position="194"/>
    </location>
</feature>
<evidence type="ECO:0000256" key="1">
    <source>
        <dbReference type="ARBA" id="ARBA00004429"/>
    </source>
</evidence>
<evidence type="ECO:0000256" key="4">
    <source>
        <dbReference type="ARBA" id="ARBA00022519"/>
    </source>
</evidence>
<dbReference type="PANTHER" id="PTHR30012">
    <property type="entry name" value="GENERAL SECRETION PATHWAY PROTEIN"/>
    <property type="match status" value="1"/>
</dbReference>
<comment type="subcellular location">
    <subcellularLocation>
        <location evidence="1">Cell inner membrane</location>
        <topology evidence="1">Multi-pass membrane protein</topology>
    </subcellularLocation>
</comment>
<dbReference type="FunFam" id="1.20.81.30:FF:000001">
    <property type="entry name" value="Type II secretion system protein F"/>
    <property type="match status" value="2"/>
</dbReference>
<keyword evidence="6 8" id="KW-1133">Transmembrane helix</keyword>
<dbReference type="PANTHER" id="PTHR30012:SF0">
    <property type="entry name" value="TYPE II SECRETION SYSTEM PROTEIN F-RELATED"/>
    <property type="match status" value="1"/>
</dbReference>
<evidence type="ECO:0000256" key="6">
    <source>
        <dbReference type="ARBA" id="ARBA00022989"/>
    </source>
</evidence>
<keyword evidence="3" id="KW-1003">Cell membrane</keyword>
<feature type="transmembrane region" description="Helical" evidence="8">
    <location>
        <begin position="218"/>
        <end position="243"/>
    </location>
</feature>
<evidence type="ECO:0000256" key="7">
    <source>
        <dbReference type="ARBA" id="ARBA00023136"/>
    </source>
</evidence>
<proteinExistence type="inferred from homology"/>
<dbReference type="AlphaFoldDB" id="A0A1M5YNW5"/>
<feature type="transmembrane region" description="Helical" evidence="8">
    <location>
        <begin position="173"/>
        <end position="198"/>
    </location>
</feature>
<keyword evidence="5 8" id="KW-0812">Transmembrane</keyword>
<dbReference type="PRINTS" id="PR00812">
    <property type="entry name" value="BCTERIALGSPF"/>
</dbReference>
<evidence type="ECO:0000256" key="8">
    <source>
        <dbReference type="SAM" id="Phobius"/>
    </source>
</evidence>
<feature type="domain" description="Type II secretion system protein GspF" evidence="9">
    <location>
        <begin position="272"/>
        <end position="389"/>
    </location>
</feature>
<evidence type="ECO:0000259" key="9">
    <source>
        <dbReference type="Pfam" id="PF00482"/>
    </source>
</evidence>
<dbReference type="InterPro" id="IPR042094">
    <property type="entry name" value="T2SS_GspF_sf"/>
</dbReference>
<dbReference type="InterPro" id="IPR003004">
    <property type="entry name" value="GspF/PilC"/>
</dbReference>
<evidence type="ECO:0000256" key="5">
    <source>
        <dbReference type="ARBA" id="ARBA00022692"/>
    </source>
</evidence>
<feature type="transmembrane region" description="Helical" evidence="8">
    <location>
        <begin position="375"/>
        <end position="399"/>
    </location>
</feature>
<evidence type="ECO:0000313" key="11">
    <source>
        <dbReference type="Proteomes" id="UP000184139"/>
    </source>
</evidence>
<evidence type="ECO:0000256" key="2">
    <source>
        <dbReference type="ARBA" id="ARBA00005745"/>
    </source>
</evidence>
<keyword evidence="4" id="KW-0997">Cell inner membrane</keyword>
<name>A0A1M5YNW5_9BACT</name>
<comment type="similarity">
    <text evidence="2">Belongs to the GSP F family.</text>
</comment>
<reference evidence="10 11" key="1">
    <citation type="submission" date="2016-11" db="EMBL/GenBank/DDBJ databases">
        <authorList>
            <person name="Jaros S."/>
            <person name="Januszkiewicz K."/>
            <person name="Wedrychowicz H."/>
        </authorList>
    </citation>
    <scope>NUCLEOTIDE SEQUENCE [LARGE SCALE GENOMIC DNA]</scope>
    <source>
        <strain evidence="10 11">DSM 9705</strain>
    </source>
</reference>
<dbReference type="Pfam" id="PF00482">
    <property type="entry name" value="T2SSF"/>
    <property type="match status" value="2"/>
</dbReference>
<dbReference type="STRING" id="1121409.SAMN02745124_04227"/>
<dbReference type="Gene3D" id="1.20.81.30">
    <property type="entry name" value="Type II secretion system (T2SS), domain F"/>
    <property type="match status" value="2"/>
</dbReference>
<dbReference type="InterPro" id="IPR018076">
    <property type="entry name" value="T2SS_GspF_dom"/>
</dbReference>
<accession>A0A1M5YNW5</accession>
<dbReference type="EMBL" id="FQXS01000044">
    <property type="protein sequence ID" value="SHI13263.1"/>
    <property type="molecule type" value="Genomic_DNA"/>
</dbReference>
<dbReference type="Proteomes" id="UP000184139">
    <property type="component" value="Unassembled WGS sequence"/>
</dbReference>
<keyword evidence="11" id="KW-1185">Reference proteome</keyword>
<organism evidence="10 11">
    <name type="scientific">Desulfofustis glycolicus DSM 9705</name>
    <dbReference type="NCBI Taxonomy" id="1121409"/>
    <lineage>
        <taxon>Bacteria</taxon>
        <taxon>Pseudomonadati</taxon>
        <taxon>Thermodesulfobacteriota</taxon>
        <taxon>Desulfobulbia</taxon>
        <taxon>Desulfobulbales</taxon>
        <taxon>Desulfocapsaceae</taxon>
        <taxon>Desulfofustis</taxon>
    </lineage>
</organism>
<sequence>MPVYNCTAIDNQGAISRTTVVAENESAAATSVMAKGLTVLAVAEVEQVGGVTAADLLRRIGIVRLREVTLFLRMLAALLGSGITITEAMAVLHEQTLNRRFKYILGEVKQQIEGGVALSDALGRFPRIFPETAVQMIRAGELGGIIEDVLHTLVAYMEKRAALKKMLIRSFTYPSIVLVVAIVVVAFLVVFVIPRFALLLRGASLPWNTQFLLDLADFLTKNAAAILISLAGAIGGLVVLFAVRETRHHIDRFKIHIPIVGPIAKLSVIVRFTRTLGSLLASGITLVEALESTRNTLANQAARNAIDRAVERVLGGESLSAVLKGSGLFTSLMLSMVRIGEQSGKMDSQVLLVADIYEQQLEDRINWMSTMIEPVLIITLAGIVGFVAWALVAGMLAMYTL</sequence>
<dbReference type="OrthoDB" id="9805682at2"/>
<evidence type="ECO:0000313" key="10">
    <source>
        <dbReference type="EMBL" id="SHI13263.1"/>
    </source>
</evidence>